<feature type="compositionally biased region" description="Low complexity" evidence="2">
    <location>
        <begin position="1596"/>
        <end position="1639"/>
    </location>
</feature>
<feature type="compositionally biased region" description="Basic and acidic residues" evidence="2">
    <location>
        <begin position="1362"/>
        <end position="1372"/>
    </location>
</feature>
<feature type="compositionally biased region" description="Polar residues" evidence="2">
    <location>
        <begin position="1651"/>
        <end position="1666"/>
    </location>
</feature>
<dbReference type="EMBL" id="HG687337">
    <property type="protein sequence ID" value="CDJ34886.1"/>
    <property type="molecule type" value="Genomic_DNA"/>
</dbReference>
<feature type="region of interest" description="Disordered" evidence="2">
    <location>
        <begin position="1281"/>
        <end position="1300"/>
    </location>
</feature>
<proteinExistence type="predicted"/>
<feature type="region of interest" description="Disordered" evidence="2">
    <location>
        <begin position="657"/>
        <end position="708"/>
    </location>
</feature>
<dbReference type="VEuPathDB" id="ToxoDB:EMH_0022630"/>
<feature type="region of interest" description="Disordered" evidence="2">
    <location>
        <begin position="257"/>
        <end position="281"/>
    </location>
</feature>
<dbReference type="InterPro" id="IPR039191">
    <property type="entry name" value="Nopp140-like"/>
</dbReference>
<name>U6KDP0_9EIME</name>
<feature type="compositionally biased region" description="Low complexity" evidence="2">
    <location>
        <begin position="993"/>
        <end position="1014"/>
    </location>
</feature>
<feature type="region of interest" description="Disordered" evidence="2">
    <location>
        <begin position="1115"/>
        <end position="1159"/>
    </location>
</feature>
<sequence length="1878" mass="203199">MDAEDPSSLKLSSLAQDEAERQRSSSTVASAGGADRLATQESLLPFHSRQLQQQAEAAVAAAEAAVEAARTHWKPPAAEQHSQGNPRGRPTGTHAEAADCTDSAQLRHFPYDQNLALSVCLSSSSSSDSGLDSPSNSYTPKQHNPQQQLLQPHQQQEQPVSCIVTEGFSGEVAYLEFVPQGDHTGLQLLARARKRGNSSALLRVAASAFDAQTTAATDTSGQSAGAATTGAGKAHEPTVTVQQLKPLLHHSPVLADARDRGVGSGGTSPSSSNSSSSSSGPRCWVVGYEELIEGLLPAWRSLSDASRECLLSAKGDRSLRRRLKKALSTLQGFRVQLEDQQQLLARTRFLRRTSGSRSSGNSDPQETLQKIIHCYVGISRLAEETHAAAEGLLQHVRNGKQLQQQLQQQQHHFAAAIGRLDSFAHSLQQLQQLARQEEQHLQQMQQQQKQHIWKLMDQWSSGEVEMQQQLLKTVLQIAAADAKHMDELREAWIQLMCLSALPRKLAAEETADVPTATVAAAETGSSEIADTLREEGSLVKRIGFTKEQAPRLLLLCLMLEADELAGWVLHWIDACMPIATTPAEAGGSKDGKVPGCKDSATSSSWAPAAAVAAAFVSDVAAAQQSMQPEAAVYTPEIYAFLRRRLLRIRACSHLSSSNSKMTKARSRRSTAAPPSSIHQDSHRSISPSTGITSPLATQQHKHHVTAAASAPATYAAARGAYASGPREGRSGRTPTPVAASICPSPARRRSCTTDTRAAESASRLSNHQHQHHNGPPAAAVQSPPTASATYASGILNMIKPLLVSEEEVQLERQHMHHMYNTTDEALQKQLLLLQQEEQLLQLHRQQAQQRQQQQSVEQLMQSHMPQGVPFMLSSQEELSVQLENDTDRLLRQELALLQQKEQEMQQRRLQLLALSEAETAAAVGAETRRSSRRLTSPPRRQLSMRRRQQHAGVFAAAPPKSSSSSRSPSSPTASVKELLPPPKAAAAADLPALQQHQPTKQQQQHLQEQQLHQQEQQDHLQEQQLPLQEEEQQHESEQYTALDLTLQRIFRVPAASIPGRRQNGAAGPCKGYFEFLQLASRGGDRTAAKRQQQGMGVSGEERKALAEKLRRLAQQLQDDEEPTQEQQNSQEQQQPQQYNKRHQQQQQQECQKRTPPNMNEHADTAAAASLQARCRSSSSSAVNDECIASSNKQTERQRRGSKGAEAAAEECAATRSASPPTVEMEQQAKVLQVLDILMRQIETSQGLTSDNTSITARETETATATAAVATRRVSSSFFTDTLSEGHEELQQEEGRCRTQNNSTTQAVTAFAASGATAVSPPKAAARMAHPCSSTAALMKGVRQEGQPRSRASSAVFNAAEDSKGAVELEHQDSSMPTSSLAEARSCCSGQCTPRRNESSEASGQSAAAAAVAVPFKQDRSVGTARRRQHDPFSEAVLQLLHDEKQQQQQQQRAVRRNHPTSAHKVQQQQPQQKEVYAASLSPPSRSIAMKKQPSLQHQNVNLAKPDSSEQRLAAEDSAHNDVGPASKADEGGVATHSESTGTAEGKTAAALAAIAEAASAGLRTTMTSQGQPQQCQEQRPYSETTSSISMGDSSYASSKSVVAETAAAEAKATPAKAVAASTSEPVAAAAGPEAEATAETAEKKPEVALTESATGENKSNKQQQQLHGKAVSAGKTTSSTESKRHMQRGVSTSCNSSSNSSSNNNNVSSSNSSSSSNNSSSNSSSSNSRSANSRTAVAKRFGGQPDEAGTRNEQTVLQRRLPQQQYSRQQQQQKKATAKSAAAAAAAADKPGLSATSAPTHSTTAPQQQQRRERQLLLLQQQRQRLRREKQLQQQQQLSPLEELKLRRIKVKEIALQQRLKASGLAYVLEMINPNTHV</sequence>
<feature type="compositionally biased region" description="Low complexity" evidence="2">
    <location>
        <begin position="955"/>
        <end position="974"/>
    </location>
</feature>
<dbReference type="OrthoDB" id="348674at2759"/>
<gene>
    <name evidence="3" type="ORF">EMH_0022630</name>
</gene>
<feature type="region of interest" description="Disordered" evidence="2">
    <location>
        <begin position="1362"/>
        <end position="1381"/>
    </location>
</feature>
<keyword evidence="4" id="KW-1185">Reference proteome</keyword>
<dbReference type="GeneID" id="25377145"/>
<feature type="compositionally biased region" description="Low complexity" evidence="2">
    <location>
        <begin position="214"/>
        <end position="232"/>
    </location>
</feature>
<feature type="region of interest" description="Disordered" evidence="2">
    <location>
        <begin position="720"/>
        <end position="784"/>
    </location>
</feature>
<feature type="compositionally biased region" description="Low complexity" evidence="2">
    <location>
        <begin position="1399"/>
        <end position="1412"/>
    </location>
</feature>
<feature type="compositionally biased region" description="Low complexity" evidence="2">
    <location>
        <begin position="1569"/>
        <end position="1578"/>
    </location>
</feature>
<feature type="compositionally biased region" description="Low complexity" evidence="2">
    <location>
        <begin position="1691"/>
        <end position="1733"/>
    </location>
</feature>
<feature type="region of interest" description="Disordered" evidence="2">
    <location>
        <begin position="993"/>
        <end position="1038"/>
    </location>
</feature>
<feature type="region of interest" description="Disordered" evidence="2">
    <location>
        <begin position="214"/>
        <end position="237"/>
    </location>
</feature>
<feature type="region of interest" description="Disordered" evidence="2">
    <location>
        <begin position="126"/>
        <end position="158"/>
    </location>
</feature>
<feature type="compositionally biased region" description="Polar residues" evidence="2">
    <location>
        <begin position="684"/>
        <end position="698"/>
    </location>
</feature>
<feature type="compositionally biased region" description="Low complexity" evidence="2">
    <location>
        <begin position="1763"/>
        <end position="1809"/>
    </location>
</feature>
<dbReference type="Proteomes" id="UP000030744">
    <property type="component" value="Unassembled WGS sequence"/>
</dbReference>
<dbReference type="PANTHER" id="PTHR23216:SF1">
    <property type="entry name" value="NUCLEOLAR AND COILED-BODY PHOSPHOPROTEIN 1"/>
    <property type="match status" value="1"/>
</dbReference>
<feature type="compositionally biased region" description="Basic and acidic residues" evidence="2">
    <location>
        <begin position="1506"/>
        <end position="1519"/>
    </location>
</feature>
<feature type="compositionally biased region" description="Low complexity" evidence="2">
    <location>
        <begin position="1204"/>
        <end position="1213"/>
    </location>
</feature>
<feature type="compositionally biased region" description="Low complexity" evidence="2">
    <location>
        <begin position="1124"/>
        <end position="1149"/>
    </location>
</feature>
<dbReference type="PANTHER" id="PTHR23216">
    <property type="entry name" value="NUCLEOLAR AND COILED-BODY PHOSPHOPROTEIN 1"/>
    <property type="match status" value="1"/>
</dbReference>
<protein>
    <submittedName>
        <fullName evidence="3">Uncharacterized protein</fullName>
    </submittedName>
</protein>
<feature type="region of interest" description="Disordered" evidence="2">
    <location>
        <begin position="61"/>
        <end position="96"/>
    </location>
</feature>
<feature type="region of interest" description="Disordered" evidence="2">
    <location>
        <begin position="1"/>
        <end position="36"/>
    </location>
</feature>
<feature type="region of interest" description="Disordered" evidence="2">
    <location>
        <begin position="920"/>
        <end position="979"/>
    </location>
</feature>
<feature type="compositionally biased region" description="Basic and acidic residues" evidence="2">
    <location>
        <begin position="1283"/>
        <end position="1296"/>
    </location>
</feature>
<evidence type="ECO:0000256" key="1">
    <source>
        <dbReference type="SAM" id="Coils"/>
    </source>
</evidence>
<dbReference type="RefSeq" id="XP_013357448.1">
    <property type="nucleotide sequence ID" value="XM_013501994.1"/>
</dbReference>
<evidence type="ECO:0000313" key="4">
    <source>
        <dbReference type="Proteomes" id="UP000030744"/>
    </source>
</evidence>
<reference evidence="3" key="2">
    <citation type="submission" date="2013-10" db="EMBL/GenBank/DDBJ databases">
        <authorList>
            <person name="Aslett M."/>
        </authorList>
    </citation>
    <scope>NUCLEOTIDE SEQUENCE [LARGE SCALE GENOMIC DNA]</scope>
    <source>
        <strain evidence="3">Houghton</strain>
    </source>
</reference>
<feature type="compositionally biased region" description="Polar residues" evidence="2">
    <location>
        <begin position="1579"/>
        <end position="1595"/>
    </location>
</feature>
<feature type="coiled-coil region" evidence="1">
    <location>
        <begin position="887"/>
        <end position="917"/>
    </location>
</feature>
<feature type="compositionally biased region" description="Low complexity" evidence="2">
    <location>
        <begin position="267"/>
        <end position="280"/>
    </location>
</feature>
<feature type="region of interest" description="Disordered" evidence="2">
    <location>
        <begin position="1562"/>
        <end position="1811"/>
    </location>
</feature>
<feature type="compositionally biased region" description="Low complexity" evidence="2">
    <location>
        <begin position="1538"/>
        <end position="1547"/>
    </location>
</feature>
<feature type="region of interest" description="Disordered" evidence="2">
    <location>
        <begin position="1443"/>
        <end position="1547"/>
    </location>
</feature>
<accession>U6KDP0</accession>
<evidence type="ECO:0000256" key="2">
    <source>
        <dbReference type="SAM" id="MobiDB-lite"/>
    </source>
</evidence>
<dbReference type="GO" id="GO:0005730">
    <property type="term" value="C:nucleolus"/>
    <property type="evidence" value="ECO:0007669"/>
    <property type="project" value="InterPro"/>
</dbReference>
<reference evidence="3" key="1">
    <citation type="submission" date="2013-10" db="EMBL/GenBank/DDBJ databases">
        <title>Genomic analysis of the causative agents of coccidiosis in chickens.</title>
        <authorList>
            <person name="Reid A.J."/>
            <person name="Blake D."/>
            <person name="Billington K."/>
            <person name="Browne H."/>
            <person name="Dunn M."/>
            <person name="Hung S."/>
            <person name="Kawahara F."/>
            <person name="Miranda-Saavedra D."/>
            <person name="Mourier T."/>
            <person name="Nagra H."/>
            <person name="Otto T.D."/>
            <person name="Rawlings N."/>
            <person name="Sanchez A."/>
            <person name="Sanders M."/>
            <person name="Subramaniam C."/>
            <person name="Tay Y."/>
            <person name="Dear P."/>
            <person name="Doerig C."/>
            <person name="Gruber A."/>
            <person name="Parkinson J."/>
            <person name="Shirley M."/>
            <person name="Wan K.L."/>
            <person name="Berriman M."/>
            <person name="Tomley F."/>
            <person name="Pain A."/>
        </authorList>
    </citation>
    <scope>NUCLEOTIDE SEQUENCE [LARGE SCALE GENOMIC DNA]</scope>
    <source>
        <strain evidence="3">Houghton</strain>
    </source>
</reference>
<organism evidence="3 4">
    <name type="scientific">Eimeria mitis</name>
    <dbReference type="NCBI Taxonomy" id="44415"/>
    <lineage>
        <taxon>Eukaryota</taxon>
        <taxon>Sar</taxon>
        <taxon>Alveolata</taxon>
        <taxon>Apicomplexa</taxon>
        <taxon>Conoidasida</taxon>
        <taxon>Coccidia</taxon>
        <taxon>Eucoccidiorida</taxon>
        <taxon>Eimeriorina</taxon>
        <taxon>Eimeriidae</taxon>
        <taxon>Eimeria</taxon>
    </lineage>
</organism>
<feature type="region of interest" description="Disordered" evidence="2">
    <location>
        <begin position="1178"/>
        <end position="1222"/>
    </location>
</feature>
<keyword evidence="1" id="KW-0175">Coiled coil</keyword>
<feature type="region of interest" description="Disordered" evidence="2">
    <location>
        <begin position="1388"/>
        <end position="1413"/>
    </location>
</feature>
<evidence type="ECO:0000313" key="3">
    <source>
        <dbReference type="EMBL" id="CDJ34886.1"/>
    </source>
</evidence>